<dbReference type="InterPro" id="IPR036397">
    <property type="entry name" value="RNaseH_sf"/>
</dbReference>
<dbReference type="Gene3D" id="3.30.420.10">
    <property type="entry name" value="Ribonuclease H-like superfamily/Ribonuclease H"/>
    <property type="match status" value="2"/>
</dbReference>
<proteinExistence type="predicted"/>
<gene>
    <name evidence="2" type="ORF">TNCV_1339641</name>
</gene>
<keyword evidence="3" id="KW-1185">Reference proteome</keyword>
<evidence type="ECO:0000259" key="1">
    <source>
        <dbReference type="Pfam" id="PF13358"/>
    </source>
</evidence>
<evidence type="ECO:0000313" key="2">
    <source>
        <dbReference type="EMBL" id="GFX89265.1"/>
    </source>
</evidence>
<reference evidence="2" key="1">
    <citation type="submission" date="2020-08" db="EMBL/GenBank/DDBJ databases">
        <title>Multicomponent nature underlies the extraordinary mechanical properties of spider dragline silk.</title>
        <authorList>
            <person name="Kono N."/>
            <person name="Nakamura H."/>
            <person name="Mori M."/>
            <person name="Yoshida Y."/>
            <person name="Ohtoshi R."/>
            <person name="Malay A.D."/>
            <person name="Moran D.A.P."/>
            <person name="Tomita M."/>
            <person name="Numata K."/>
            <person name="Arakawa K."/>
        </authorList>
    </citation>
    <scope>NUCLEOTIDE SEQUENCE</scope>
</reference>
<name>A0A8X6RF37_TRICX</name>
<organism evidence="2 3">
    <name type="scientific">Trichonephila clavipes</name>
    <name type="common">Golden silk orbweaver</name>
    <name type="synonym">Nephila clavipes</name>
    <dbReference type="NCBI Taxonomy" id="2585209"/>
    <lineage>
        <taxon>Eukaryota</taxon>
        <taxon>Metazoa</taxon>
        <taxon>Ecdysozoa</taxon>
        <taxon>Arthropoda</taxon>
        <taxon>Chelicerata</taxon>
        <taxon>Arachnida</taxon>
        <taxon>Araneae</taxon>
        <taxon>Araneomorphae</taxon>
        <taxon>Entelegynae</taxon>
        <taxon>Araneoidea</taxon>
        <taxon>Nephilidae</taxon>
        <taxon>Trichonephila</taxon>
    </lineage>
</organism>
<feature type="domain" description="Tc1-like transposase DDE" evidence="1">
    <location>
        <begin position="93"/>
        <end position="146"/>
    </location>
</feature>
<dbReference type="Proteomes" id="UP000887159">
    <property type="component" value="Unassembled WGS sequence"/>
</dbReference>
<dbReference type="AlphaFoldDB" id="A0A8X6RF37"/>
<dbReference type="EMBL" id="BMAU01021069">
    <property type="protein sequence ID" value="GFX89265.1"/>
    <property type="molecule type" value="Genomic_DNA"/>
</dbReference>
<evidence type="ECO:0000313" key="3">
    <source>
        <dbReference type="Proteomes" id="UP000887159"/>
    </source>
</evidence>
<accession>A0A8X6RF37</accession>
<protein>
    <submittedName>
        <fullName evidence="2">Transposable element Tcb1 transposase</fullName>
    </submittedName>
</protein>
<dbReference type="GO" id="GO:0003676">
    <property type="term" value="F:nucleic acid binding"/>
    <property type="evidence" value="ECO:0007669"/>
    <property type="project" value="InterPro"/>
</dbReference>
<sequence length="199" mass="23198">MSALSIRRRLLQFGLLQGCLYTGSPLTANHRRLRLQWAHQHRAWQAFWHQVAFSDESRFNLWDHDGRIRVRRHSGERCLLECDIERHSGTPNPSHAIFQQINDCPHVAKTVRDFFSTQHMQLLLWPAYSPDMSPIEPMWNLVGWRLARDPSSAASKHELFQHIQAIWNSLPQADFQNLFDTMPCRIAALIAARGGYTKY</sequence>
<comment type="caution">
    <text evidence="2">The sequence shown here is derived from an EMBL/GenBank/DDBJ whole genome shotgun (WGS) entry which is preliminary data.</text>
</comment>
<dbReference type="InterPro" id="IPR038717">
    <property type="entry name" value="Tc1-like_DDE_dom"/>
</dbReference>
<dbReference type="Pfam" id="PF13358">
    <property type="entry name" value="DDE_3"/>
    <property type="match status" value="1"/>
</dbReference>